<dbReference type="Pfam" id="PF00561">
    <property type="entry name" value="Abhydrolase_1"/>
    <property type="match status" value="1"/>
</dbReference>
<gene>
    <name evidence="2" type="ORF">SAMN05443637_10399</name>
</gene>
<evidence type="ECO:0000313" key="2">
    <source>
        <dbReference type="EMBL" id="SHK15339.1"/>
    </source>
</evidence>
<dbReference type="GO" id="GO:0003824">
    <property type="term" value="F:catalytic activity"/>
    <property type="evidence" value="ECO:0007669"/>
    <property type="project" value="UniProtKB-ARBA"/>
</dbReference>
<evidence type="ECO:0000259" key="1">
    <source>
        <dbReference type="Pfam" id="PF00561"/>
    </source>
</evidence>
<dbReference type="PANTHER" id="PTHR43433:SF5">
    <property type="entry name" value="AB HYDROLASE-1 DOMAIN-CONTAINING PROTEIN"/>
    <property type="match status" value="1"/>
</dbReference>
<name>A0A1M6Q4Z6_PSETH</name>
<dbReference type="Proteomes" id="UP000184363">
    <property type="component" value="Unassembled WGS sequence"/>
</dbReference>
<accession>A0A1M6Q4Z6</accession>
<dbReference type="Gene3D" id="3.40.50.1820">
    <property type="entry name" value="alpha/beta hydrolase"/>
    <property type="match status" value="1"/>
</dbReference>
<dbReference type="PRINTS" id="PR00111">
    <property type="entry name" value="ABHYDROLASE"/>
</dbReference>
<dbReference type="STRING" id="1848.SAMN05443637_10399"/>
<dbReference type="RefSeq" id="WP_073455651.1">
    <property type="nucleotide sequence ID" value="NZ_CALGVN010000033.1"/>
</dbReference>
<dbReference type="SUPFAM" id="SSF53474">
    <property type="entry name" value="alpha/beta-Hydrolases"/>
    <property type="match status" value="1"/>
</dbReference>
<dbReference type="InterPro" id="IPR029058">
    <property type="entry name" value="AB_hydrolase_fold"/>
</dbReference>
<dbReference type="EMBL" id="FRAP01000003">
    <property type="protein sequence ID" value="SHK15339.1"/>
    <property type="molecule type" value="Genomic_DNA"/>
</dbReference>
<sequence>MSHLQGEPEWITTADGRQLYTMVLPGPGEDAPTVVFEAGSGSSRSYWALVQPAVGQRTRAIVYDRSGLGRSAPDPVSRTLSRMADDLSTVLDHAGPGPFVLVGHSAGGPVVRLAAARAPERIAGLVLVDPTDEAAPTLFSPAFRRAERTGLRVQLLLARAGLLQHAHRSLRKQLPADARRDIDAEGFTPGAVRTMQEQAKTFLDELAAFREHPPELGGIPVTVISGARAGTMPRTFRREFTAAHAERARRSVRGRHVVAPYSAHDVPITEPHVVIGEILRLCGLSSG</sequence>
<dbReference type="InterPro" id="IPR050471">
    <property type="entry name" value="AB_hydrolase"/>
</dbReference>
<evidence type="ECO:0000313" key="3">
    <source>
        <dbReference type="Proteomes" id="UP000184363"/>
    </source>
</evidence>
<proteinExistence type="predicted"/>
<protein>
    <submittedName>
        <fullName evidence="2">Pimeloyl-ACP methyl ester carboxylesterase</fullName>
    </submittedName>
</protein>
<dbReference type="AlphaFoldDB" id="A0A1M6Q4Z6"/>
<dbReference type="InterPro" id="IPR000073">
    <property type="entry name" value="AB_hydrolase_1"/>
</dbReference>
<dbReference type="PANTHER" id="PTHR43433">
    <property type="entry name" value="HYDROLASE, ALPHA/BETA FOLD FAMILY PROTEIN"/>
    <property type="match status" value="1"/>
</dbReference>
<feature type="domain" description="AB hydrolase-1" evidence="1">
    <location>
        <begin position="34"/>
        <end position="138"/>
    </location>
</feature>
<reference evidence="2 3" key="1">
    <citation type="submission" date="2016-11" db="EMBL/GenBank/DDBJ databases">
        <authorList>
            <person name="Jaros S."/>
            <person name="Januszkiewicz K."/>
            <person name="Wedrychowicz H."/>
        </authorList>
    </citation>
    <scope>NUCLEOTIDE SEQUENCE [LARGE SCALE GENOMIC DNA]</scope>
    <source>
        <strain evidence="2 3">DSM 43832</strain>
    </source>
</reference>
<organism evidence="2 3">
    <name type="scientific">Pseudonocardia thermophila</name>
    <dbReference type="NCBI Taxonomy" id="1848"/>
    <lineage>
        <taxon>Bacteria</taxon>
        <taxon>Bacillati</taxon>
        <taxon>Actinomycetota</taxon>
        <taxon>Actinomycetes</taxon>
        <taxon>Pseudonocardiales</taxon>
        <taxon>Pseudonocardiaceae</taxon>
        <taxon>Pseudonocardia</taxon>
    </lineage>
</organism>
<keyword evidence="3" id="KW-1185">Reference proteome</keyword>
<dbReference type="OrthoDB" id="7185741at2"/>